<proteinExistence type="predicted"/>
<dbReference type="Proteomes" id="UP000664628">
    <property type="component" value="Unassembled WGS sequence"/>
</dbReference>
<dbReference type="RefSeq" id="WP_207331631.1">
    <property type="nucleotide sequence ID" value="NZ_JAFMYW010000008.1"/>
</dbReference>
<organism evidence="3 4">
    <name type="scientific">Fibrella forsythiae</name>
    <dbReference type="NCBI Taxonomy" id="2817061"/>
    <lineage>
        <taxon>Bacteria</taxon>
        <taxon>Pseudomonadati</taxon>
        <taxon>Bacteroidota</taxon>
        <taxon>Cytophagia</taxon>
        <taxon>Cytophagales</taxon>
        <taxon>Spirosomataceae</taxon>
        <taxon>Fibrella</taxon>
    </lineage>
</organism>
<evidence type="ECO:0000313" key="4">
    <source>
        <dbReference type="Proteomes" id="UP000664628"/>
    </source>
</evidence>
<sequence length="332" mass="36006">MKRTLPYFFFLAAALMTSFFAQRVMAQAATPGTLTAEQATALKALKINNLEKDTYVKSGGFILERYEDRPAYVFNYSDGIKRKIYLYKVYSAGDTKDLGLLAIYQNGKTNELKSFVMPGASGEPKAWDAYLDDMKYIGEKEPGLMPALAFVLSREMANLMSGGAAKTEEGGAKKKEEYNFCFGPQSLVTLADGTQKAIVDVREGDLVMSYEAATKTVVTTRVTGLNTHPMATEITLAGIWTVPTNELTASMALLPSPAQLLEATANHPVLTDTGRKTLGDVAVGDLVYRCENGVTYPARVIRTGSTGRATTVYSLSTEKGNYVVAGTVVLDK</sequence>
<evidence type="ECO:0000256" key="1">
    <source>
        <dbReference type="SAM" id="SignalP"/>
    </source>
</evidence>
<dbReference type="SUPFAM" id="SSF51294">
    <property type="entry name" value="Hedgehog/intein (Hint) domain"/>
    <property type="match status" value="1"/>
</dbReference>
<reference evidence="3 4" key="1">
    <citation type="submission" date="2021-03" db="EMBL/GenBank/DDBJ databases">
        <title>Fibrella sp. HMF5405 genome sequencing and assembly.</title>
        <authorList>
            <person name="Kang H."/>
            <person name="Kim H."/>
            <person name="Bae S."/>
            <person name="Joh K."/>
        </authorList>
    </citation>
    <scope>NUCLEOTIDE SEQUENCE [LARGE SCALE GENOMIC DNA]</scope>
    <source>
        <strain evidence="3 4">HMF5405</strain>
    </source>
</reference>
<dbReference type="EMBL" id="JAFMYW010000008">
    <property type="protein sequence ID" value="MBO0951686.1"/>
    <property type="molecule type" value="Genomic_DNA"/>
</dbReference>
<comment type="caution">
    <text evidence="3">The sequence shown here is derived from an EMBL/GenBank/DDBJ whole genome shotgun (WGS) entry which is preliminary data.</text>
</comment>
<feature type="chain" id="PRO_5047053158" description="Hint domain-containing protein" evidence="1">
    <location>
        <begin position="27"/>
        <end position="332"/>
    </location>
</feature>
<dbReference type="InterPro" id="IPR003587">
    <property type="entry name" value="Hint_dom_N"/>
</dbReference>
<accession>A0ABS3JNV5</accession>
<name>A0ABS3JNV5_9BACT</name>
<feature type="domain" description="Hint" evidence="2">
    <location>
        <begin position="179"/>
        <end position="291"/>
    </location>
</feature>
<keyword evidence="1" id="KW-0732">Signal</keyword>
<dbReference type="InterPro" id="IPR036844">
    <property type="entry name" value="Hint_dom_sf"/>
</dbReference>
<gene>
    <name evidence="3" type="ORF">J2I46_24090</name>
</gene>
<protein>
    <recommendedName>
        <fullName evidence="2">Hint domain-containing protein</fullName>
    </recommendedName>
</protein>
<dbReference type="SMART" id="SM00306">
    <property type="entry name" value="HintN"/>
    <property type="match status" value="1"/>
</dbReference>
<feature type="signal peptide" evidence="1">
    <location>
        <begin position="1"/>
        <end position="26"/>
    </location>
</feature>
<dbReference type="PROSITE" id="PS50817">
    <property type="entry name" value="INTEIN_N_TER"/>
    <property type="match status" value="1"/>
</dbReference>
<dbReference type="InterPro" id="IPR006141">
    <property type="entry name" value="Intein_N"/>
</dbReference>
<keyword evidence="4" id="KW-1185">Reference proteome</keyword>
<dbReference type="Gene3D" id="2.170.16.10">
    <property type="entry name" value="Hedgehog/Intein (Hint) domain"/>
    <property type="match status" value="1"/>
</dbReference>
<evidence type="ECO:0000313" key="3">
    <source>
        <dbReference type="EMBL" id="MBO0951686.1"/>
    </source>
</evidence>
<evidence type="ECO:0000259" key="2">
    <source>
        <dbReference type="SMART" id="SM00306"/>
    </source>
</evidence>
<dbReference type="CDD" id="cd00081">
    <property type="entry name" value="Hint"/>
    <property type="match status" value="1"/>
</dbReference>